<dbReference type="EMBL" id="JBHSIU010000001">
    <property type="protein sequence ID" value="MFC4996284.1"/>
    <property type="molecule type" value="Genomic_DNA"/>
</dbReference>
<dbReference type="RefSeq" id="WP_380112479.1">
    <property type="nucleotide sequence ID" value="NZ_JBHSIU010000001.1"/>
</dbReference>
<proteinExistence type="predicted"/>
<evidence type="ECO:0000313" key="7">
    <source>
        <dbReference type="EMBL" id="MFC4996284.1"/>
    </source>
</evidence>
<evidence type="ECO:0000256" key="5">
    <source>
        <dbReference type="SAM" id="Phobius"/>
    </source>
</evidence>
<protein>
    <submittedName>
        <fullName evidence="7">MauE/DoxX family redox-associated membrane protein</fullName>
    </submittedName>
</protein>
<keyword evidence="2 5" id="KW-0812">Transmembrane</keyword>
<keyword evidence="4 5" id="KW-0472">Membrane</keyword>
<evidence type="ECO:0000313" key="8">
    <source>
        <dbReference type="Proteomes" id="UP001595912"/>
    </source>
</evidence>
<evidence type="ECO:0000256" key="2">
    <source>
        <dbReference type="ARBA" id="ARBA00022692"/>
    </source>
</evidence>
<organism evidence="7 8">
    <name type="scientific">Dactylosporangium cerinum</name>
    <dbReference type="NCBI Taxonomy" id="1434730"/>
    <lineage>
        <taxon>Bacteria</taxon>
        <taxon>Bacillati</taxon>
        <taxon>Actinomycetota</taxon>
        <taxon>Actinomycetes</taxon>
        <taxon>Micromonosporales</taxon>
        <taxon>Micromonosporaceae</taxon>
        <taxon>Dactylosporangium</taxon>
    </lineage>
</organism>
<evidence type="ECO:0000259" key="6">
    <source>
        <dbReference type="Pfam" id="PF07291"/>
    </source>
</evidence>
<evidence type="ECO:0000256" key="3">
    <source>
        <dbReference type="ARBA" id="ARBA00022989"/>
    </source>
</evidence>
<feature type="transmembrane region" description="Helical" evidence="5">
    <location>
        <begin position="63"/>
        <end position="96"/>
    </location>
</feature>
<dbReference type="InterPro" id="IPR009908">
    <property type="entry name" value="Methylamine_util_MauE"/>
</dbReference>
<name>A0ABV9VJL8_9ACTN</name>
<evidence type="ECO:0000256" key="1">
    <source>
        <dbReference type="ARBA" id="ARBA00004141"/>
    </source>
</evidence>
<comment type="caution">
    <text evidence="7">The sequence shown here is derived from an EMBL/GenBank/DDBJ whole genome shotgun (WGS) entry which is preliminary data.</text>
</comment>
<dbReference type="Proteomes" id="UP001595912">
    <property type="component" value="Unassembled WGS sequence"/>
</dbReference>
<feature type="transmembrane region" description="Helical" evidence="5">
    <location>
        <begin position="142"/>
        <end position="166"/>
    </location>
</feature>
<evidence type="ECO:0000256" key="4">
    <source>
        <dbReference type="ARBA" id="ARBA00023136"/>
    </source>
</evidence>
<accession>A0ABV9VJL8</accession>
<reference evidence="8" key="1">
    <citation type="journal article" date="2019" name="Int. J. Syst. Evol. Microbiol.">
        <title>The Global Catalogue of Microorganisms (GCM) 10K type strain sequencing project: providing services to taxonomists for standard genome sequencing and annotation.</title>
        <authorList>
            <consortium name="The Broad Institute Genomics Platform"/>
            <consortium name="The Broad Institute Genome Sequencing Center for Infectious Disease"/>
            <person name="Wu L."/>
            <person name="Ma J."/>
        </authorList>
    </citation>
    <scope>NUCLEOTIDE SEQUENCE [LARGE SCALE GENOMIC DNA]</scope>
    <source>
        <strain evidence="8">CGMCC 4.7152</strain>
    </source>
</reference>
<feature type="transmembrane region" description="Helical" evidence="5">
    <location>
        <begin position="117"/>
        <end position="136"/>
    </location>
</feature>
<sequence>MGYVAFGAQVLLCVTFAVAAVAKLRDLAGFWESLDRLLPLAHTLPAGTRMTAAAAVPVAELTIAVLLVVPGAATIGTVAALVMTVGFTAVVGLALRRGDRAPCRCFGASERRLGPQHLVRNVLLTVFAALGLAGGVTEPAGLVVAGFAGVVGALLVVWADDIAGLFGPGPAYRR</sequence>
<dbReference type="Pfam" id="PF07291">
    <property type="entry name" value="MauE"/>
    <property type="match status" value="1"/>
</dbReference>
<gene>
    <name evidence="7" type="ORF">ACFPIJ_00385</name>
</gene>
<feature type="domain" description="Methylamine utilisation protein MauE" evidence="6">
    <location>
        <begin position="2"/>
        <end position="133"/>
    </location>
</feature>
<keyword evidence="8" id="KW-1185">Reference proteome</keyword>
<comment type="subcellular location">
    <subcellularLocation>
        <location evidence="1">Membrane</location>
        <topology evidence="1">Multi-pass membrane protein</topology>
    </subcellularLocation>
</comment>
<keyword evidence="3 5" id="KW-1133">Transmembrane helix</keyword>